<dbReference type="HOGENOM" id="CLU_023208_3_0_9"/>
<dbReference type="SUPFAM" id="SSF53067">
    <property type="entry name" value="Actin-like ATPase domain"/>
    <property type="match status" value="1"/>
</dbReference>
<organism evidence="8 9">
    <name type="scientific">Peptoclostridium acidaminophilum DSM 3953</name>
    <dbReference type="NCBI Taxonomy" id="1286171"/>
    <lineage>
        <taxon>Bacteria</taxon>
        <taxon>Bacillati</taxon>
        <taxon>Bacillota</taxon>
        <taxon>Clostridia</taxon>
        <taxon>Peptostreptococcales</taxon>
        <taxon>Peptoclostridiaceae</taxon>
        <taxon>Peptoclostridium</taxon>
    </lineage>
</organism>
<dbReference type="Pfam" id="PF00814">
    <property type="entry name" value="TsaD"/>
    <property type="match status" value="1"/>
</dbReference>
<dbReference type="InterPro" id="IPR043129">
    <property type="entry name" value="ATPase_NBD"/>
</dbReference>
<keyword evidence="8" id="KW-0378">Hydrolase</keyword>
<evidence type="ECO:0000313" key="8">
    <source>
        <dbReference type="EMBL" id="AHM56493.1"/>
    </source>
</evidence>
<proteinExistence type="predicted"/>
<dbReference type="OrthoDB" id="1675500at2"/>
<keyword evidence="4" id="KW-0479">Metal-binding</keyword>
<dbReference type="GO" id="GO:0061711">
    <property type="term" value="F:tRNA N(6)-L-threonylcarbamoyladenine synthase activity"/>
    <property type="evidence" value="ECO:0007669"/>
    <property type="project" value="UniProtKB-EC"/>
</dbReference>
<dbReference type="PANTHER" id="PTHR11735">
    <property type="entry name" value="TRNA N6-ADENOSINE THREONYLCARBAMOYLTRANSFERASE"/>
    <property type="match status" value="1"/>
</dbReference>
<keyword evidence="3" id="KW-0819">tRNA processing</keyword>
<comment type="catalytic activity">
    <reaction evidence="6">
        <text>L-threonylcarbamoyladenylate + adenosine(37) in tRNA = N(6)-L-threonylcarbamoyladenosine(37) in tRNA + AMP + H(+)</text>
        <dbReference type="Rhea" id="RHEA:37059"/>
        <dbReference type="Rhea" id="RHEA-COMP:10162"/>
        <dbReference type="Rhea" id="RHEA-COMP:10163"/>
        <dbReference type="ChEBI" id="CHEBI:15378"/>
        <dbReference type="ChEBI" id="CHEBI:73682"/>
        <dbReference type="ChEBI" id="CHEBI:74411"/>
        <dbReference type="ChEBI" id="CHEBI:74418"/>
        <dbReference type="ChEBI" id="CHEBI:456215"/>
        <dbReference type="EC" id="2.3.1.234"/>
    </reaction>
</comment>
<dbReference type="eggNOG" id="COG0533">
    <property type="taxonomic scope" value="Bacteria"/>
</dbReference>
<evidence type="ECO:0000313" key="9">
    <source>
        <dbReference type="Proteomes" id="UP000019591"/>
    </source>
</evidence>
<dbReference type="GO" id="GO:0046872">
    <property type="term" value="F:metal ion binding"/>
    <property type="evidence" value="ECO:0007669"/>
    <property type="project" value="UniProtKB-KW"/>
</dbReference>
<dbReference type="EMBL" id="CP007452">
    <property type="protein sequence ID" value="AHM56493.1"/>
    <property type="molecule type" value="Genomic_DNA"/>
</dbReference>
<evidence type="ECO:0000256" key="2">
    <source>
        <dbReference type="ARBA" id="ARBA00022679"/>
    </source>
</evidence>
<evidence type="ECO:0000256" key="5">
    <source>
        <dbReference type="ARBA" id="ARBA00023315"/>
    </source>
</evidence>
<evidence type="ECO:0000256" key="3">
    <source>
        <dbReference type="ARBA" id="ARBA00022694"/>
    </source>
</evidence>
<keyword evidence="9" id="KW-1185">Reference proteome</keyword>
<reference evidence="8 9" key="1">
    <citation type="journal article" date="2014" name="Genome Announc.">
        <title>Complete Genome Sequence of Amino Acid-Utilizing Eubacterium acidaminophilum al-2 (DSM 3953).</title>
        <authorList>
            <person name="Poehlein A."/>
            <person name="Andreesen J.R."/>
            <person name="Daniel R."/>
        </authorList>
    </citation>
    <scope>NUCLEOTIDE SEQUENCE [LARGE SCALE GENOMIC DNA]</scope>
    <source>
        <strain evidence="8 9">DSM 3953</strain>
    </source>
</reference>
<sequence>MKSRNRIVLGIDTSCYTTSIAAINLDGRLILSRKKGIKVKAGEKGVRQSEGVFQHINNMGELSGDIREEIGSSEVVAVCASNRPRPVEGSYMPVFCPGYRFAQSLAGVTGARLYATSHQEGHIKAAKWDSGLNAKRFLSLHLSGGTSEILLVDSKAAGYDIDIVGGSRDISAGQLLDRIGVRLGYDFPCGKMIDENALKFDGISPKLKISHDKGYINLSGIETGLYKMIDESRGCSEMEQMVSHMALDAICNKLYKALLYVADTQGCRDVLFAGGVSSSRFISLRLGGMLREKEIRAHWCKPDYALDNAVGAALIGRDFYFNESGDEADET</sequence>
<dbReference type="GO" id="GO:0008033">
    <property type="term" value="P:tRNA processing"/>
    <property type="evidence" value="ECO:0007669"/>
    <property type="project" value="UniProtKB-KW"/>
</dbReference>
<dbReference type="InterPro" id="IPR000905">
    <property type="entry name" value="Gcp-like_dom"/>
</dbReference>
<evidence type="ECO:0000256" key="6">
    <source>
        <dbReference type="ARBA" id="ARBA00048117"/>
    </source>
</evidence>
<protein>
    <recommendedName>
        <fullName evidence="1">N(6)-L-threonylcarbamoyladenine synthase</fullName>
        <ecNumber evidence="1">2.3.1.234</ecNumber>
    </recommendedName>
</protein>
<dbReference type="AlphaFoldDB" id="W8TF90"/>
<dbReference type="GO" id="GO:0016787">
    <property type="term" value="F:hydrolase activity"/>
    <property type="evidence" value="ECO:0007669"/>
    <property type="project" value="UniProtKB-KW"/>
</dbReference>
<dbReference type="Proteomes" id="UP000019591">
    <property type="component" value="Chromosome"/>
</dbReference>
<dbReference type="PANTHER" id="PTHR11735:SF11">
    <property type="entry name" value="TRNA THREONYLCARBAMOYLADENOSINE BIOSYNTHESIS PROTEIN TSAB"/>
    <property type="match status" value="1"/>
</dbReference>
<dbReference type="PATRIC" id="fig|1286171.3.peg.1147"/>
<evidence type="ECO:0000259" key="7">
    <source>
        <dbReference type="Pfam" id="PF00814"/>
    </source>
</evidence>
<name>W8TF90_PEPAC</name>
<dbReference type="PRINTS" id="PR00789">
    <property type="entry name" value="OSIALOPTASE"/>
</dbReference>
<accession>W8TF90</accession>
<evidence type="ECO:0000256" key="1">
    <source>
        <dbReference type="ARBA" id="ARBA00012156"/>
    </source>
</evidence>
<dbReference type="InterPro" id="IPR017861">
    <property type="entry name" value="KAE1/TsaD"/>
</dbReference>
<dbReference type="EC" id="2.3.1.234" evidence="1"/>
<dbReference type="Gene3D" id="3.30.420.40">
    <property type="match status" value="2"/>
</dbReference>
<gene>
    <name evidence="8" type="primary">gcp1</name>
    <name evidence="8" type="ORF">EAL2_c11980</name>
</gene>
<keyword evidence="2" id="KW-0808">Transferase</keyword>
<evidence type="ECO:0000256" key="4">
    <source>
        <dbReference type="ARBA" id="ARBA00022723"/>
    </source>
</evidence>
<keyword evidence="5" id="KW-0012">Acyltransferase</keyword>
<dbReference type="RefSeq" id="WP_025435491.1">
    <property type="nucleotide sequence ID" value="NZ_CP007452.1"/>
</dbReference>
<dbReference type="GO" id="GO:0005829">
    <property type="term" value="C:cytosol"/>
    <property type="evidence" value="ECO:0007669"/>
    <property type="project" value="TreeGrafter"/>
</dbReference>
<dbReference type="KEGG" id="eac:EAL2_c11980"/>
<dbReference type="STRING" id="1286171.EAL2_c11980"/>
<feature type="domain" description="Gcp-like" evidence="7">
    <location>
        <begin position="56"/>
        <end position="310"/>
    </location>
</feature>